<dbReference type="Proteomes" id="UP000489600">
    <property type="component" value="Unassembled WGS sequence"/>
</dbReference>
<evidence type="ECO:0008006" key="3">
    <source>
        <dbReference type="Google" id="ProtNLM"/>
    </source>
</evidence>
<proteinExistence type="predicted"/>
<comment type="caution">
    <text evidence="1">The sequence shown here is derived from an EMBL/GenBank/DDBJ whole genome shotgun (WGS) entry which is preliminary data.</text>
</comment>
<reference evidence="1" key="1">
    <citation type="submission" date="2019-07" db="EMBL/GenBank/DDBJ databases">
        <authorList>
            <person name="Dittberner H."/>
        </authorList>
    </citation>
    <scope>NUCLEOTIDE SEQUENCE [LARGE SCALE GENOMIC DNA]</scope>
</reference>
<gene>
    <name evidence="1" type="ORF">ANE_LOCUS17706</name>
</gene>
<evidence type="ECO:0000313" key="2">
    <source>
        <dbReference type="Proteomes" id="UP000489600"/>
    </source>
</evidence>
<protein>
    <recommendedName>
        <fullName evidence="3">POX domain-containing protein</fullName>
    </recommendedName>
</protein>
<dbReference type="OrthoDB" id="153872at2759"/>
<sequence>MLGFNDDITSPLSAQIFDFCDPQLFQESGFTSASNVLEKSGSFHSDCEYDIAASIDFSSSSMQNPFIDHLLTSTRQDQFNFSTSGVQIVHQTPNNLYSGDPLALTAVSSAAHPPLQLGLFEEDCLSSVASYNLGLNPTSPSCSSFFPNSGLPSYMVNMNTGLLSSDTNSSVFPNLRSEINKPHDQFMDFQADNGGLFCTDSIKRILNPGDLQKGFGGVENQSHLVSLQNHPTSGPVEVTGLEDSALNKVGKLSPEQRKEKIHSMHVEKLWQIVVQE</sequence>
<evidence type="ECO:0000313" key="1">
    <source>
        <dbReference type="EMBL" id="VVB07262.1"/>
    </source>
</evidence>
<dbReference type="AlphaFoldDB" id="A0A565C0Z0"/>
<organism evidence="1 2">
    <name type="scientific">Arabis nemorensis</name>
    <dbReference type="NCBI Taxonomy" id="586526"/>
    <lineage>
        <taxon>Eukaryota</taxon>
        <taxon>Viridiplantae</taxon>
        <taxon>Streptophyta</taxon>
        <taxon>Embryophyta</taxon>
        <taxon>Tracheophyta</taxon>
        <taxon>Spermatophyta</taxon>
        <taxon>Magnoliopsida</taxon>
        <taxon>eudicotyledons</taxon>
        <taxon>Gunneridae</taxon>
        <taxon>Pentapetalae</taxon>
        <taxon>rosids</taxon>
        <taxon>malvids</taxon>
        <taxon>Brassicales</taxon>
        <taxon>Brassicaceae</taxon>
        <taxon>Arabideae</taxon>
        <taxon>Arabis</taxon>
    </lineage>
</organism>
<keyword evidence="2" id="KW-1185">Reference proteome</keyword>
<name>A0A565C0Z0_9BRAS</name>
<dbReference type="EMBL" id="CABITT030000006">
    <property type="protein sequence ID" value="VVB07262.1"/>
    <property type="molecule type" value="Genomic_DNA"/>
</dbReference>
<accession>A0A565C0Z0</accession>